<dbReference type="GO" id="GO:0008270">
    <property type="term" value="F:zinc ion binding"/>
    <property type="evidence" value="ECO:0007669"/>
    <property type="project" value="UniProtKB-KW"/>
</dbReference>
<keyword evidence="1" id="KW-0479">Metal-binding</keyword>
<evidence type="ECO:0000313" key="6">
    <source>
        <dbReference type="EMBL" id="KIM97223.1"/>
    </source>
</evidence>
<accession>A0A0C3CE92</accession>
<dbReference type="PROSITE" id="PS50865">
    <property type="entry name" value="ZF_MYND_2"/>
    <property type="match status" value="1"/>
</dbReference>
<keyword evidence="7" id="KW-1185">Reference proteome</keyword>
<proteinExistence type="predicted"/>
<dbReference type="InterPro" id="IPR024047">
    <property type="entry name" value="MM3350-like_sf"/>
</dbReference>
<dbReference type="Pfam" id="PF01753">
    <property type="entry name" value="zf-MYND"/>
    <property type="match status" value="1"/>
</dbReference>
<dbReference type="PROSITE" id="PS01360">
    <property type="entry name" value="ZF_MYND_1"/>
    <property type="match status" value="1"/>
</dbReference>
<dbReference type="InterPro" id="IPR002893">
    <property type="entry name" value="Znf_MYND"/>
</dbReference>
<sequence length="303" mass="34217">MADQTDSEVDTCSVCGAKSVSRCSRCKTVSYCSKPCQTSHWPLHKADCKRLNYLIKFHLCPDDIVDPPVSRTLSCPATATFQMLHHALQIAFGWASTHAYDFKVKDPQYREPEGDEGFLAEIQSLMKMGPVSHEYQGDASLPRKYLLRVVDRTSMEAGFTVDGPMGEARRRHPQTPLKEASKTRLFHVFDNPEFQDLQMEYEYDFGDGWNHSITILGRIAATSIFSCTDGEGHGVAEDVGSVRGWEELKMAYRAARPNKSQREKMAWFETQASNAEGDGLRGKERMWAVEKINRQLVSLPRAI</sequence>
<dbReference type="PANTHER" id="PTHR41878">
    <property type="entry name" value="LEXA REPRESSOR-RELATED"/>
    <property type="match status" value="1"/>
</dbReference>
<feature type="domain" description="MYND-type" evidence="5">
    <location>
        <begin position="12"/>
        <end position="48"/>
    </location>
</feature>
<gene>
    <name evidence="6" type="ORF">OIDMADRAFT_182606</name>
</gene>
<organism evidence="6 7">
    <name type="scientific">Oidiodendron maius (strain Zn)</name>
    <dbReference type="NCBI Taxonomy" id="913774"/>
    <lineage>
        <taxon>Eukaryota</taxon>
        <taxon>Fungi</taxon>
        <taxon>Dikarya</taxon>
        <taxon>Ascomycota</taxon>
        <taxon>Pezizomycotina</taxon>
        <taxon>Leotiomycetes</taxon>
        <taxon>Leotiomycetes incertae sedis</taxon>
        <taxon>Myxotrichaceae</taxon>
        <taxon>Oidiodendron</taxon>
    </lineage>
</organism>
<keyword evidence="3" id="KW-0862">Zinc</keyword>
<name>A0A0C3CE92_OIDMZ</name>
<dbReference type="PANTHER" id="PTHR41878:SF1">
    <property type="entry name" value="TNPR PROTEIN"/>
    <property type="match status" value="1"/>
</dbReference>
<keyword evidence="2 4" id="KW-0863">Zinc-finger</keyword>
<dbReference type="HOGENOM" id="CLU_918590_0_0_1"/>
<dbReference type="Gene3D" id="6.10.140.2220">
    <property type="match status" value="1"/>
</dbReference>
<reference evidence="6 7" key="1">
    <citation type="submission" date="2014-04" db="EMBL/GenBank/DDBJ databases">
        <authorList>
            <consortium name="DOE Joint Genome Institute"/>
            <person name="Kuo A."/>
            <person name="Martino E."/>
            <person name="Perotto S."/>
            <person name="Kohler A."/>
            <person name="Nagy L.G."/>
            <person name="Floudas D."/>
            <person name="Copeland A."/>
            <person name="Barry K.W."/>
            <person name="Cichocki N."/>
            <person name="Veneault-Fourrey C."/>
            <person name="LaButti K."/>
            <person name="Lindquist E.A."/>
            <person name="Lipzen A."/>
            <person name="Lundell T."/>
            <person name="Morin E."/>
            <person name="Murat C."/>
            <person name="Sun H."/>
            <person name="Tunlid A."/>
            <person name="Henrissat B."/>
            <person name="Grigoriev I.V."/>
            <person name="Hibbett D.S."/>
            <person name="Martin F."/>
            <person name="Nordberg H.P."/>
            <person name="Cantor M.N."/>
            <person name="Hua S.X."/>
        </authorList>
    </citation>
    <scope>NUCLEOTIDE SEQUENCE [LARGE SCALE GENOMIC DNA]</scope>
    <source>
        <strain evidence="6 7">Zn</strain>
    </source>
</reference>
<dbReference type="SUPFAM" id="SSF144232">
    <property type="entry name" value="HIT/MYND zinc finger-like"/>
    <property type="match status" value="1"/>
</dbReference>
<evidence type="ECO:0000256" key="4">
    <source>
        <dbReference type="PROSITE-ProRule" id="PRU00134"/>
    </source>
</evidence>
<dbReference type="InterPro" id="IPR012912">
    <property type="entry name" value="Plasmid_pRiA4b_Orf3-like"/>
</dbReference>
<reference evidence="7" key="2">
    <citation type="submission" date="2015-01" db="EMBL/GenBank/DDBJ databases">
        <title>Evolutionary Origins and Diversification of the Mycorrhizal Mutualists.</title>
        <authorList>
            <consortium name="DOE Joint Genome Institute"/>
            <consortium name="Mycorrhizal Genomics Consortium"/>
            <person name="Kohler A."/>
            <person name="Kuo A."/>
            <person name="Nagy L.G."/>
            <person name="Floudas D."/>
            <person name="Copeland A."/>
            <person name="Barry K.W."/>
            <person name="Cichocki N."/>
            <person name="Veneault-Fourrey C."/>
            <person name="LaButti K."/>
            <person name="Lindquist E.A."/>
            <person name="Lipzen A."/>
            <person name="Lundell T."/>
            <person name="Morin E."/>
            <person name="Murat C."/>
            <person name="Riley R."/>
            <person name="Ohm R."/>
            <person name="Sun H."/>
            <person name="Tunlid A."/>
            <person name="Henrissat B."/>
            <person name="Grigoriev I.V."/>
            <person name="Hibbett D.S."/>
            <person name="Martin F."/>
        </authorList>
    </citation>
    <scope>NUCLEOTIDE SEQUENCE [LARGE SCALE GENOMIC DNA]</scope>
    <source>
        <strain evidence="7">Zn</strain>
    </source>
</reference>
<dbReference type="Pfam" id="PF07929">
    <property type="entry name" value="PRiA4_ORF3"/>
    <property type="match status" value="1"/>
</dbReference>
<dbReference type="STRING" id="913774.A0A0C3CE92"/>
<dbReference type="OrthoDB" id="245563at2759"/>
<dbReference type="Gene3D" id="3.10.290.30">
    <property type="entry name" value="MM3350-like"/>
    <property type="match status" value="1"/>
</dbReference>
<dbReference type="EMBL" id="KN832882">
    <property type="protein sequence ID" value="KIM97223.1"/>
    <property type="molecule type" value="Genomic_DNA"/>
</dbReference>
<dbReference type="AlphaFoldDB" id="A0A0C3CE92"/>
<evidence type="ECO:0000256" key="2">
    <source>
        <dbReference type="ARBA" id="ARBA00022771"/>
    </source>
</evidence>
<protein>
    <recommendedName>
        <fullName evidence="5">MYND-type domain-containing protein</fullName>
    </recommendedName>
</protein>
<dbReference type="SUPFAM" id="SSF159941">
    <property type="entry name" value="MM3350-like"/>
    <property type="match status" value="2"/>
</dbReference>
<dbReference type="Proteomes" id="UP000054321">
    <property type="component" value="Unassembled WGS sequence"/>
</dbReference>
<dbReference type="InParanoid" id="A0A0C3CE92"/>
<evidence type="ECO:0000313" key="7">
    <source>
        <dbReference type="Proteomes" id="UP000054321"/>
    </source>
</evidence>
<evidence type="ECO:0000256" key="3">
    <source>
        <dbReference type="ARBA" id="ARBA00022833"/>
    </source>
</evidence>
<evidence type="ECO:0000256" key="1">
    <source>
        <dbReference type="ARBA" id="ARBA00022723"/>
    </source>
</evidence>
<evidence type="ECO:0000259" key="5">
    <source>
        <dbReference type="PROSITE" id="PS50865"/>
    </source>
</evidence>